<organism evidence="2 3">
    <name type="scientific">Diversispora eburnea</name>
    <dbReference type="NCBI Taxonomy" id="1213867"/>
    <lineage>
        <taxon>Eukaryota</taxon>
        <taxon>Fungi</taxon>
        <taxon>Fungi incertae sedis</taxon>
        <taxon>Mucoromycota</taxon>
        <taxon>Glomeromycotina</taxon>
        <taxon>Glomeromycetes</taxon>
        <taxon>Diversisporales</taxon>
        <taxon>Diversisporaceae</taxon>
        <taxon>Diversispora</taxon>
    </lineage>
</organism>
<feature type="compositionally biased region" description="Acidic residues" evidence="1">
    <location>
        <begin position="212"/>
        <end position="221"/>
    </location>
</feature>
<protein>
    <submittedName>
        <fullName evidence="2">3517_t:CDS:1</fullName>
    </submittedName>
</protein>
<reference evidence="2" key="1">
    <citation type="submission" date="2021-06" db="EMBL/GenBank/DDBJ databases">
        <authorList>
            <person name="Kallberg Y."/>
            <person name="Tangrot J."/>
            <person name="Rosling A."/>
        </authorList>
    </citation>
    <scope>NUCLEOTIDE SEQUENCE</scope>
    <source>
        <strain evidence="2">AZ414A</strain>
    </source>
</reference>
<evidence type="ECO:0000313" key="3">
    <source>
        <dbReference type="Proteomes" id="UP000789706"/>
    </source>
</evidence>
<dbReference type="EMBL" id="CAJVPK010001115">
    <property type="protein sequence ID" value="CAG8571642.1"/>
    <property type="molecule type" value="Genomic_DNA"/>
</dbReference>
<accession>A0A9N9BNA8</accession>
<sequence>MDFYRTKVANSDPGFDLAGGSKARNILDNRKSNTSNTSLSISNDTLIFLCFVKSWTATVKNFKKDLEQVKIDRLQINQLSTGDGTTYNNCHIISEKHCRDAGDDEKKKTEGAAIPAKKCKTESENRTRIGRTVVPNYGHFYFGSVTNEDSDTSENSSQGSFSSLDKLNDELAIQENDHFDKNQEIQNDDQKSLTLTSSIIETDVIVNNSSQETDDDEDIPPEDSFLSASSGPKVWILPSGQNVGDIYASKISENARATKKKKKLTAIEKAILRYGASNIIDLSAHMKEWFCIDDRKFIIKDYESMLRIPEMATEESSFLVRKGKIDQAHEYCMDTHVKSEKNSFLYKMSKIYGDFIYKSEDQVNILNVILESTHTEIDVILKACACMVEGPSKNLKGESFCPLSRSTDYTKGRKCDVRFISALGVDVGEWEFSAKAIANKSIGERCHSARINQSILNGLLEFEDLMEIFYFVFPGPKFELPIRLRDIGKLKTAINVIKLVMVDSISVIEKFISPIYFNMICCADMYEKTCETIENLETFHHDFDDIFDEDYHVDKLTHFKRRYRNRTPPPTYREVTPMSSRREFTTNQKNRSAFSARRIPSERDEDSNRIM</sequence>
<dbReference type="AlphaFoldDB" id="A0A9N9BNA8"/>
<evidence type="ECO:0000313" key="2">
    <source>
        <dbReference type="EMBL" id="CAG8571642.1"/>
    </source>
</evidence>
<dbReference type="OrthoDB" id="2439721at2759"/>
<feature type="region of interest" description="Disordered" evidence="1">
    <location>
        <begin position="206"/>
        <end position="227"/>
    </location>
</feature>
<dbReference type="Proteomes" id="UP000789706">
    <property type="component" value="Unassembled WGS sequence"/>
</dbReference>
<evidence type="ECO:0000256" key="1">
    <source>
        <dbReference type="SAM" id="MobiDB-lite"/>
    </source>
</evidence>
<gene>
    <name evidence="2" type="ORF">DEBURN_LOCUS8112</name>
</gene>
<feature type="compositionally biased region" description="Basic and acidic residues" evidence="1">
    <location>
        <begin position="599"/>
        <end position="611"/>
    </location>
</feature>
<keyword evidence="3" id="KW-1185">Reference proteome</keyword>
<feature type="region of interest" description="Disordered" evidence="1">
    <location>
        <begin position="567"/>
        <end position="611"/>
    </location>
</feature>
<proteinExistence type="predicted"/>
<comment type="caution">
    <text evidence="2">The sequence shown here is derived from an EMBL/GenBank/DDBJ whole genome shotgun (WGS) entry which is preliminary data.</text>
</comment>
<name>A0A9N9BNA8_9GLOM</name>